<reference evidence="2 3" key="1">
    <citation type="journal article" date="2019" name="Nat. Ecol. Evol.">
        <title>Megaphylogeny resolves global patterns of mushroom evolution.</title>
        <authorList>
            <person name="Varga T."/>
            <person name="Krizsan K."/>
            <person name="Foldi C."/>
            <person name="Dima B."/>
            <person name="Sanchez-Garcia M."/>
            <person name="Sanchez-Ramirez S."/>
            <person name="Szollosi G.J."/>
            <person name="Szarkandi J.G."/>
            <person name="Papp V."/>
            <person name="Albert L."/>
            <person name="Andreopoulos W."/>
            <person name="Angelini C."/>
            <person name="Antonin V."/>
            <person name="Barry K.W."/>
            <person name="Bougher N.L."/>
            <person name="Buchanan P."/>
            <person name="Buyck B."/>
            <person name="Bense V."/>
            <person name="Catcheside P."/>
            <person name="Chovatia M."/>
            <person name="Cooper J."/>
            <person name="Damon W."/>
            <person name="Desjardin D."/>
            <person name="Finy P."/>
            <person name="Geml J."/>
            <person name="Haridas S."/>
            <person name="Hughes K."/>
            <person name="Justo A."/>
            <person name="Karasinski D."/>
            <person name="Kautmanova I."/>
            <person name="Kiss B."/>
            <person name="Kocsube S."/>
            <person name="Kotiranta H."/>
            <person name="LaButti K.M."/>
            <person name="Lechner B.E."/>
            <person name="Liimatainen K."/>
            <person name="Lipzen A."/>
            <person name="Lukacs Z."/>
            <person name="Mihaltcheva S."/>
            <person name="Morgado L.N."/>
            <person name="Niskanen T."/>
            <person name="Noordeloos M.E."/>
            <person name="Ohm R.A."/>
            <person name="Ortiz-Santana B."/>
            <person name="Ovrebo C."/>
            <person name="Racz N."/>
            <person name="Riley R."/>
            <person name="Savchenko A."/>
            <person name="Shiryaev A."/>
            <person name="Soop K."/>
            <person name="Spirin V."/>
            <person name="Szebenyi C."/>
            <person name="Tomsovsky M."/>
            <person name="Tulloss R.E."/>
            <person name="Uehling J."/>
            <person name="Grigoriev I.V."/>
            <person name="Vagvolgyi C."/>
            <person name="Papp T."/>
            <person name="Martin F.M."/>
            <person name="Miettinen O."/>
            <person name="Hibbett D.S."/>
            <person name="Nagy L.G."/>
        </authorList>
    </citation>
    <scope>NUCLEOTIDE SEQUENCE [LARGE SCALE GENOMIC DNA]</scope>
    <source>
        <strain evidence="2 3">CBS 166.37</strain>
    </source>
</reference>
<feature type="compositionally biased region" description="Basic and acidic residues" evidence="1">
    <location>
        <begin position="261"/>
        <end position="270"/>
    </location>
</feature>
<dbReference type="Proteomes" id="UP000308652">
    <property type="component" value="Unassembled WGS sequence"/>
</dbReference>
<accession>A0A5C3M1B1</accession>
<evidence type="ECO:0000313" key="2">
    <source>
        <dbReference type="EMBL" id="TFK39174.1"/>
    </source>
</evidence>
<feature type="compositionally biased region" description="Low complexity" evidence="1">
    <location>
        <begin position="214"/>
        <end position="224"/>
    </location>
</feature>
<name>A0A5C3M1B1_9AGAR</name>
<proteinExistence type="predicted"/>
<feature type="compositionally biased region" description="Low complexity" evidence="1">
    <location>
        <begin position="273"/>
        <end position="282"/>
    </location>
</feature>
<feature type="region of interest" description="Disordered" evidence="1">
    <location>
        <begin position="188"/>
        <end position="296"/>
    </location>
</feature>
<organism evidence="2 3">
    <name type="scientific">Crucibulum laeve</name>
    <dbReference type="NCBI Taxonomy" id="68775"/>
    <lineage>
        <taxon>Eukaryota</taxon>
        <taxon>Fungi</taxon>
        <taxon>Dikarya</taxon>
        <taxon>Basidiomycota</taxon>
        <taxon>Agaricomycotina</taxon>
        <taxon>Agaricomycetes</taxon>
        <taxon>Agaricomycetidae</taxon>
        <taxon>Agaricales</taxon>
        <taxon>Agaricineae</taxon>
        <taxon>Nidulariaceae</taxon>
        <taxon>Crucibulum</taxon>
    </lineage>
</organism>
<dbReference type="AlphaFoldDB" id="A0A5C3M1B1"/>
<evidence type="ECO:0000313" key="3">
    <source>
        <dbReference type="Proteomes" id="UP000308652"/>
    </source>
</evidence>
<evidence type="ECO:0000256" key="1">
    <source>
        <dbReference type="SAM" id="MobiDB-lite"/>
    </source>
</evidence>
<keyword evidence="3" id="KW-1185">Reference proteome</keyword>
<protein>
    <submittedName>
        <fullName evidence="2">Uncharacterized protein</fullName>
    </submittedName>
</protein>
<feature type="compositionally biased region" description="Polar residues" evidence="1">
    <location>
        <begin position="191"/>
        <end position="202"/>
    </location>
</feature>
<gene>
    <name evidence="2" type="ORF">BDQ12DRAFT_72113</name>
</gene>
<dbReference type="EMBL" id="ML213600">
    <property type="protein sequence ID" value="TFK39174.1"/>
    <property type="molecule type" value="Genomic_DNA"/>
</dbReference>
<sequence>MSRACSELFYSRSTGSSSSRNLFNAPPSLSLDACSTFSDSTSTDWNTLSTSLSLEPESSNSSFSTTTSSTWSTLSTSTVRPYRREIPPIRSDRRWSFKNFAMESCTCCDTVLPRREPKENRKSTISYFRGQGDNYREVLSDGSELRHHHREEKAYQRREPSIINNCLSSQKSRYLGDKCHKNTAVRAELSYRNSQNTPPSQSHRYREDTVKQVSQSSSESTRSSILYKSEVGVNLRPDSANNEKPKKTSPPTSTHSIPTIADRRYDRNETKLSGATGATSATIAEEDKQDNSSTLAPDTGLFKSAVYSDTESVVSTTSSANTNNEPRPIQRVLGLRNSIDIANSIDVQSETGDSDWICSFGIPQNPRILRRTPHVKISRDRCSHQL</sequence>